<evidence type="ECO:0000256" key="6">
    <source>
        <dbReference type="ARBA" id="ARBA00044147"/>
    </source>
</evidence>
<keyword evidence="5" id="KW-0648">Protein biosynthesis</keyword>
<evidence type="ECO:0000256" key="1">
    <source>
        <dbReference type="ARBA" id="ARBA00004514"/>
    </source>
</evidence>
<organism evidence="11 12">
    <name type="scientific">Phyllosticta citriasiana</name>
    <dbReference type="NCBI Taxonomy" id="595635"/>
    <lineage>
        <taxon>Eukaryota</taxon>
        <taxon>Fungi</taxon>
        <taxon>Dikarya</taxon>
        <taxon>Ascomycota</taxon>
        <taxon>Pezizomycotina</taxon>
        <taxon>Dothideomycetes</taxon>
        <taxon>Dothideomycetes incertae sedis</taxon>
        <taxon>Botryosphaeriales</taxon>
        <taxon>Phyllostictaceae</taxon>
        <taxon>Phyllosticta</taxon>
    </lineage>
</organism>
<comment type="similarity">
    <text evidence="2 9">Belongs to the eIF-2B alpha/beta/delta subunits family.</text>
</comment>
<dbReference type="SUPFAM" id="SSF100950">
    <property type="entry name" value="NagB/RpiA/CoA transferase-like"/>
    <property type="match status" value="1"/>
</dbReference>
<dbReference type="Proteomes" id="UP001363622">
    <property type="component" value="Unassembled WGS sequence"/>
</dbReference>
<proteinExistence type="inferred from homology"/>
<dbReference type="Gene3D" id="3.40.50.10470">
    <property type="entry name" value="Translation initiation factor eif-2b, domain 2"/>
    <property type="match status" value="1"/>
</dbReference>
<evidence type="ECO:0000256" key="3">
    <source>
        <dbReference type="ARBA" id="ARBA00022490"/>
    </source>
</evidence>
<dbReference type="InterPro" id="IPR042529">
    <property type="entry name" value="IF_2B-like_C"/>
</dbReference>
<feature type="compositionally biased region" description="Basic and acidic residues" evidence="10">
    <location>
        <begin position="78"/>
        <end position="88"/>
    </location>
</feature>
<dbReference type="Pfam" id="PF01008">
    <property type="entry name" value="IF-2B"/>
    <property type="match status" value="1"/>
</dbReference>
<evidence type="ECO:0000256" key="4">
    <source>
        <dbReference type="ARBA" id="ARBA00022540"/>
    </source>
</evidence>
<evidence type="ECO:0000256" key="8">
    <source>
        <dbReference type="ARBA" id="ARBA00046432"/>
    </source>
</evidence>
<evidence type="ECO:0000256" key="2">
    <source>
        <dbReference type="ARBA" id="ARBA00007251"/>
    </source>
</evidence>
<comment type="subcellular location">
    <subcellularLocation>
        <location evidence="1">Cytoplasm</location>
        <location evidence="1">Cytosol</location>
    </subcellularLocation>
</comment>
<name>A0ABR1KK13_9PEZI</name>
<evidence type="ECO:0000256" key="7">
    <source>
        <dbReference type="ARBA" id="ARBA00044356"/>
    </source>
</evidence>
<accession>A0ABR1KK13</accession>
<evidence type="ECO:0000313" key="11">
    <source>
        <dbReference type="EMBL" id="KAK7516431.1"/>
    </source>
</evidence>
<gene>
    <name evidence="11" type="ORF">IWZ03DRAFT_189475</name>
</gene>
<protein>
    <recommendedName>
        <fullName evidence="6">Translation initiation factor eIF2B subunit delta</fullName>
    </recommendedName>
    <alternativeName>
        <fullName evidence="7">eIF2B GDP-GTP exchange factor subunit delta</fullName>
    </alternativeName>
</protein>
<evidence type="ECO:0000313" key="12">
    <source>
        <dbReference type="Proteomes" id="UP001363622"/>
    </source>
</evidence>
<keyword evidence="4" id="KW-0396">Initiation factor</keyword>
<evidence type="ECO:0000256" key="9">
    <source>
        <dbReference type="RuleBase" id="RU003814"/>
    </source>
</evidence>
<evidence type="ECO:0000256" key="10">
    <source>
        <dbReference type="SAM" id="MobiDB-lite"/>
    </source>
</evidence>
<dbReference type="PANTHER" id="PTHR10233:SF14">
    <property type="entry name" value="TRANSLATION INITIATION FACTOR EIF-2B SUBUNIT DELTA"/>
    <property type="match status" value="1"/>
</dbReference>
<dbReference type="InterPro" id="IPR000649">
    <property type="entry name" value="IF-2B-related"/>
</dbReference>
<dbReference type="PANTHER" id="PTHR10233">
    <property type="entry name" value="TRANSLATION INITIATION FACTOR EIF-2B"/>
    <property type="match status" value="1"/>
</dbReference>
<reference evidence="11 12" key="1">
    <citation type="submission" date="2024-04" db="EMBL/GenBank/DDBJ databases">
        <title>Phyllosticta paracitricarpa is synonymous to the EU quarantine fungus P. citricarpa based on phylogenomic analyses.</title>
        <authorList>
            <consortium name="Lawrence Berkeley National Laboratory"/>
            <person name="Van Ingen-Buijs V.A."/>
            <person name="Van Westerhoven A.C."/>
            <person name="Haridas S."/>
            <person name="Skiadas P."/>
            <person name="Martin F."/>
            <person name="Groenewald J.Z."/>
            <person name="Crous P.W."/>
            <person name="Seidl M.F."/>
        </authorList>
    </citation>
    <scope>NUCLEOTIDE SEQUENCE [LARGE SCALE GENOMIC DNA]</scope>
    <source>
        <strain evidence="11 12">CBS 123371</strain>
    </source>
</reference>
<evidence type="ECO:0000256" key="5">
    <source>
        <dbReference type="ARBA" id="ARBA00022917"/>
    </source>
</evidence>
<keyword evidence="3" id="KW-0963">Cytoplasm</keyword>
<keyword evidence="12" id="KW-1185">Reference proteome</keyword>
<comment type="subunit">
    <text evidence="8">Component of the translation initiation factor 2B (eIF2B) complex which is a heterodecamer of two sets of five different subunits: alpha, beta, gamma, delta and epsilon. Subunits alpha, beta and delta comprise a regulatory subcomplex and subunits epsilon and gamma comprise a catalytic subcomplex. Within the complex, the hexameric regulatory complex resides at the center, with the two heterodimeric catalytic subcomplexes bound on opposite sides.</text>
</comment>
<comment type="caution">
    <text evidence="11">The sequence shown here is derived from an EMBL/GenBank/DDBJ whole genome shotgun (WGS) entry which is preliminary data.</text>
</comment>
<dbReference type="EMBL" id="JBBPHU010000006">
    <property type="protein sequence ID" value="KAK7516431.1"/>
    <property type="molecule type" value="Genomic_DNA"/>
</dbReference>
<dbReference type="InterPro" id="IPR037171">
    <property type="entry name" value="NagB/RpiA_transferase-like"/>
</dbReference>
<sequence length="492" mass="53079">MADSAAPKQETAQPAPEPQKKQNGPPAATQQTASESAEPKLSGAELKKRAKAEKAAKRAAEKAAREVGGGGAQPAVGKKQDNKQKETKQGQQQGGKGPQQERPVPVRRRGSQTAPAQPVKETKTVKQKMVEKKVGLFGHLYGQPRRQTIENAPKDVHPAVLALGLQISNYVVCGSTARCVAMLSVFKQVIESYTTPPGTSLARHLTSHHLSPQISYLSGCRPLSVSQGNAIRWLKDLIIKIDPSVPESTAKEHLISSIDTFVRERVTAADEVLADSACSMIVDDDVIVVYAKSNVVLKTLLRAHANGRKFRVIVVDSKPLFEGKYMTNSLAAAGIDVTYCLIGAISHAIKDATKVFLGASAMLSNGRLYSRVGTAIVAMQAHIRDITVIVCCETIKFSDRVALDSIVHNEIAPAEEILGQDEWIGESLLNGEEGQQKGREGALQKWIDIPNLQILNIMYDVTPAEYVNIVVTEYGNLPASSVPVVHRASTNV</sequence>
<feature type="region of interest" description="Disordered" evidence="10">
    <location>
        <begin position="1"/>
        <end position="127"/>
    </location>
</feature>
<feature type="compositionally biased region" description="Basic and acidic residues" evidence="10">
    <location>
        <begin position="52"/>
        <end position="65"/>
    </location>
</feature>